<dbReference type="PROSITE" id="PS00198">
    <property type="entry name" value="4FE4S_FER_1"/>
    <property type="match status" value="1"/>
</dbReference>
<keyword evidence="2" id="KW-0479">Metal-binding</keyword>
<evidence type="ECO:0000256" key="2">
    <source>
        <dbReference type="ARBA" id="ARBA00022723"/>
    </source>
</evidence>
<dbReference type="CDD" id="cd10551">
    <property type="entry name" value="PsrB"/>
    <property type="match status" value="1"/>
</dbReference>
<keyword evidence="4" id="KW-0411">Iron-sulfur</keyword>
<dbReference type="PANTHER" id="PTHR43177:SF3">
    <property type="entry name" value="PROTEIN NRFC HOMOLOG"/>
    <property type="match status" value="1"/>
</dbReference>
<dbReference type="SUPFAM" id="SSF54862">
    <property type="entry name" value="4Fe-4S ferredoxins"/>
    <property type="match status" value="1"/>
</dbReference>
<dbReference type="Pfam" id="PF12800">
    <property type="entry name" value="Fer4_4"/>
    <property type="match status" value="1"/>
</dbReference>
<feature type="domain" description="4Fe-4S ferredoxin-type" evidence="5">
    <location>
        <begin position="4"/>
        <end position="34"/>
    </location>
</feature>
<evidence type="ECO:0000259" key="5">
    <source>
        <dbReference type="PROSITE" id="PS51379"/>
    </source>
</evidence>
<name>A0ABT7IP83_9BURK</name>
<evidence type="ECO:0000256" key="1">
    <source>
        <dbReference type="ARBA" id="ARBA00022485"/>
    </source>
</evidence>
<evidence type="ECO:0000313" key="7">
    <source>
        <dbReference type="Proteomes" id="UP001165481"/>
    </source>
</evidence>
<dbReference type="Gene3D" id="3.30.70.20">
    <property type="match status" value="2"/>
</dbReference>
<dbReference type="Proteomes" id="UP001165481">
    <property type="component" value="Unassembled WGS sequence"/>
</dbReference>
<dbReference type="Pfam" id="PF13247">
    <property type="entry name" value="Fer4_11"/>
    <property type="match status" value="1"/>
</dbReference>
<evidence type="ECO:0000313" key="6">
    <source>
        <dbReference type="EMBL" id="MDL2060179.1"/>
    </source>
</evidence>
<dbReference type="RefSeq" id="WP_243376996.1">
    <property type="nucleotide sequence ID" value="NZ_JAKZJU020000001.1"/>
</dbReference>
<dbReference type="InterPro" id="IPR050954">
    <property type="entry name" value="ET_IronSulfur_Cluster-Binding"/>
</dbReference>
<dbReference type="InterPro" id="IPR017900">
    <property type="entry name" value="4Fe4S_Fe_S_CS"/>
</dbReference>
<evidence type="ECO:0000256" key="3">
    <source>
        <dbReference type="ARBA" id="ARBA00023004"/>
    </source>
</evidence>
<dbReference type="InterPro" id="IPR017896">
    <property type="entry name" value="4Fe4S_Fe-S-bd"/>
</dbReference>
<keyword evidence="1" id="KW-0004">4Fe-4S</keyword>
<gene>
    <name evidence="6" type="ORF">MUN46_009550</name>
</gene>
<feature type="domain" description="4Fe-4S ferredoxin-type" evidence="5">
    <location>
        <begin position="82"/>
        <end position="111"/>
    </location>
</feature>
<keyword evidence="7" id="KW-1185">Reference proteome</keyword>
<keyword evidence="3" id="KW-0408">Iron</keyword>
<dbReference type="EMBL" id="JAKZJU020000001">
    <property type="protein sequence ID" value="MDL2060179.1"/>
    <property type="molecule type" value="Genomic_DNA"/>
</dbReference>
<comment type="caution">
    <text evidence="6">The sequence shown here is derived from an EMBL/GenBank/DDBJ whole genome shotgun (WGS) entry which is preliminary data.</text>
</comment>
<protein>
    <submittedName>
        <fullName evidence="6">4Fe-4S dicluster domain-containing protein</fullName>
    </submittedName>
</protein>
<dbReference type="PROSITE" id="PS51379">
    <property type="entry name" value="4FE4S_FER_2"/>
    <property type="match status" value="3"/>
</dbReference>
<organism evidence="6 7">
    <name type="scientific">Mesosutterella faecium</name>
    <dbReference type="NCBI Taxonomy" id="2925194"/>
    <lineage>
        <taxon>Bacteria</taxon>
        <taxon>Pseudomonadati</taxon>
        <taxon>Pseudomonadota</taxon>
        <taxon>Betaproteobacteria</taxon>
        <taxon>Burkholderiales</taxon>
        <taxon>Sutterellaceae</taxon>
        <taxon>Mesosutterella</taxon>
    </lineage>
</organism>
<accession>A0ABT7IP83</accession>
<reference evidence="6" key="1">
    <citation type="submission" date="2023-03" db="EMBL/GenBank/DDBJ databases">
        <title>Mesosutterella sp. nov. isolated from porcine feces.</title>
        <authorList>
            <person name="Yu S."/>
        </authorList>
    </citation>
    <scope>NUCLEOTIDE SEQUENCE</scope>
    <source>
        <strain evidence="6">AGMB02718</strain>
    </source>
</reference>
<feature type="domain" description="4Fe-4S ferredoxin-type" evidence="5">
    <location>
        <begin position="50"/>
        <end position="81"/>
    </location>
</feature>
<evidence type="ECO:0000256" key="4">
    <source>
        <dbReference type="ARBA" id="ARBA00023014"/>
    </source>
</evidence>
<sequence length="197" mass="21658">MAQKTLVIDLDRCNGCLACEIACKLENGVPLGMYYTRVIDVGPMGKFPNLKEYFLPAVCQVCRDAPCVKVCPTKATYRTADGQIRIDKEKCIGCKACMKACPYGARSYNAEKKVVEKCTLCEHLQAVGEQPACVKACTARCRFFGDVDDPKSNVSKVLAAAGKENVHSLPDYGNKPTVRYILHKKTATWQSNPAKPK</sequence>
<dbReference type="PANTHER" id="PTHR43177">
    <property type="entry name" value="PROTEIN NRFC"/>
    <property type="match status" value="1"/>
</dbReference>
<proteinExistence type="predicted"/>